<dbReference type="SMART" id="SM00444">
    <property type="entry name" value="GYF"/>
    <property type="match status" value="1"/>
</dbReference>
<dbReference type="EMBL" id="JARKHS020027933">
    <property type="protein sequence ID" value="KAK8764921.1"/>
    <property type="molecule type" value="Genomic_DNA"/>
</dbReference>
<dbReference type="InterPro" id="IPR039905">
    <property type="entry name" value="CD2BP2/Lin1"/>
</dbReference>
<dbReference type="InterPro" id="IPR003169">
    <property type="entry name" value="GYF"/>
</dbReference>
<dbReference type="SUPFAM" id="SSF55277">
    <property type="entry name" value="GYF domain"/>
    <property type="match status" value="1"/>
</dbReference>
<evidence type="ECO:0000313" key="4">
    <source>
        <dbReference type="Proteomes" id="UP001321473"/>
    </source>
</evidence>
<comment type="caution">
    <text evidence="3">The sequence shown here is derived from an EMBL/GenBank/DDBJ whole genome shotgun (WGS) entry which is preliminary data.</text>
</comment>
<dbReference type="PANTHER" id="PTHR13138">
    <property type="entry name" value="PROTEIN LIN1"/>
    <property type="match status" value="1"/>
</dbReference>
<reference evidence="3 4" key="1">
    <citation type="journal article" date="2023" name="Arcadia Sci">
        <title>De novo assembly of a long-read Amblyomma americanum tick genome.</title>
        <authorList>
            <person name="Chou S."/>
            <person name="Poskanzer K.E."/>
            <person name="Rollins M."/>
            <person name="Thuy-Boun P.S."/>
        </authorList>
    </citation>
    <scope>NUCLEOTIDE SEQUENCE [LARGE SCALE GENOMIC DNA]</scope>
    <source>
        <strain evidence="3">F_SG_1</strain>
        <tissue evidence="3">Salivary glands</tissue>
    </source>
</reference>
<evidence type="ECO:0000259" key="2">
    <source>
        <dbReference type="PROSITE" id="PS50829"/>
    </source>
</evidence>
<dbReference type="AlphaFoldDB" id="A0AAQ4DR31"/>
<dbReference type="FunFam" id="3.30.1490.40:FF:000005">
    <property type="entry name" value="CD2 antigen cytoplasmic tail-binding protein 2"/>
    <property type="match status" value="1"/>
</dbReference>
<evidence type="ECO:0000313" key="3">
    <source>
        <dbReference type="EMBL" id="KAK8764921.1"/>
    </source>
</evidence>
<feature type="compositionally biased region" description="Basic and acidic residues" evidence="1">
    <location>
        <begin position="210"/>
        <end position="223"/>
    </location>
</feature>
<dbReference type="GO" id="GO:0005682">
    <property type="term" value="C:U5 snRNP"/>
    <property type="evidence" value="ECO:0007669"/>
    <property type="project" value="InterPro"/>
</dbReference>
<dbReference type="PROSITE" id="PS50829">
    <property type="entry name" value="GYF"/>
    <property type="match status" value="1"/>
</dbReference>
<feature type="region of interest" description="Disordered" evidence="1">
    <location>
        <begin position="23"/>
        <end position="53"/>
    </location>
</feature>
<feature type="region of interest" description="Disordered" evidence="1">
    <location>
        <begin position="286"/>
        <end position="318"/>
    </location>
</feature>
<proteinExistence type="predicted"/>
<feature type="domain" description="GYF" evidence="2">
    <location>
        <begin position="321"/>
        <end position="379"/>
    </location>
</feature>
<organism evidence="3 4">
    <name type="scientific">Amblyomma americanum</name>
    <name type="common">Lone star tick</name>
    <dbReference type="NCBI Taxonomy" id="6943"/>
    <lineage>
        <taxon>Eukaryota</taxon>
        <taxon>Metazoa</taxon>
        <taxon>Ecdysozoa</taxon>
        <taxon>Arthropoda</taxon>
        <taxon>Chelicerata</taxon>
        <taxon>Arachnida</taxon>
        <taxon>Acari</taxon>
        <taxon>Parasitiformes</taxon>
        <taxon>Ixodida</taxon>
        <taxon>Ixodoidea</taxon>
        <taxon>Ixodidae</taxon>
        <taxon>Amblyomminae</taxon>
        <taxon>Amblyomma</taxon>
    </lineage>
</organism>
<accession>A0AAQ4DR31</accession>
<gene>
    <name evidence="3" type="ORF">V5799_032469</name>
</gene>
<feature type="region of interest" description="Disordered" evidence="1">
    <location>
        <begin position="201"/>
        <end position="223"/>
    </location>
</feature>
<dbReference type="InterPro" id="IPR035445">
    <property type="entry name" value="GYF-like_dom_sf"/>
</dbReference>
<dbReference type="Gene3D" id="3.30.1490.40">
    <property type="match status" value="1"/>
</dbReference>
<evidence type="ECO:0000256" key="1">
    <source>
        <dbReference type="SAM" id="MobiDB-lite"/>
    </source>
</evidence>
<protein>
    <recommendedName>
        <fullName evidence="2">GYF domain-containing protein</fullName>
    </recommendedName>
</protein>
<dbReference type="PANTHER" id="PTHR13138:SF3">
    <property type="entry name" value="CD2 ANTIGEN CYTOPLASMIC TAIL-BINDING PROTEIN 2"/>
    <property type="match status" value="1"/>
</dbReference>
<sequence length="382" mass="43699">MKLIIAAQAPIVPSFANSSLASARCSDDQHSMTMSSKRVQFDEQEEEMLGKDAVDESVKKKFKNSLDSDEEDDEVEDKKYNLLNPDDVEGQEDKTIEYDGDIKITPFNMEDEMEDGHFDKEGMFIFSKDKPEIRDNWLDNIDWVRVQPPKHVMEDSRGSEGSEDEKVDALALYGEMLEIMRPGETVLACIKRLGGGKRESTINRWKKKKQEQDEPDSTKEVVPKEKLLRMTELADRLVSTGDMDIYQQTYERLKFLRERQHQAKEATAATTSVEGSSFDMFADDAEATKATEPSTTKGEKAADEDKTDGAEPVSSSKGGDEVMWEFKWEEAENAPVYGLHTSAQMLQWVQEGYFQDGVWVRKAHEKDRPFYSSRRIDFELYV</sequence>
<dbReference type="Pfam" id="PF02213">
    <property type="entry name" value="GYF"/>
    <property type="match status" value="1"/>
</dbReference>
<keyword evidence="4" id="KW-1185">Reference proteome</keyword>
<feature type="compositionally biased region" description="Basic and acidic residues" evidence="1">
    <location>
        <begin position="297"/>
        <end position="309"/>
    </location>
</feature>
<name>A0AAQ4DR31_AMBAM</name>
<dbReference type="Proteomes" id="UP001321473">
    <property type="component" value="Unassembled WGS sequence"/>
</dbReference>